<accession>A0ABV7HPN6</accession>
<dbReference type="Gene3D" id="3.90.1150.10">
    <property type="entry name" value="Aspartate Aminotransferase, domain 1"/>
    <property type="match status" value="1"/>
</dbReference>
<dbReference type="PANTHER" id="PTHR42885:SF1">
    <property type="entry name" value="THREONINE-PHOSPHATE DECARBOXYLASE"/>
    <property type="match status" value="1"/>
</dbReference>
<name>A0ABV7HPN6_9GAMM</name>
<keyword evidence="4" id="KW-0032">Aminotransferase</keyword>
<dbReference type="InterPro" id="IPR004839">
    <property type="entry name" value="Aminotransferase_I/II_large"/>
</dbReference>
<evidence type="ECO:0000256" key="1">
    <source>
        <dbReference type="ARBA" id="ARBA00001933"/>
    </source>
</evidence>
<dbReference type="PANTHER" id="PTHR42885">
    <property type="entry name" value="HISTIDINOL-PHOSPHATE AMINOTRANSFERASE-RELATED"/>
    <property type="match status" value="1"/>
</dbReference>
<feature type="domain" description="Aminotransferase class I/classII large" evidence="3">
    <location>
        <begin position="60"/>
        <end position="316"/>
    </location>
</feature>
<protein>
    <submittedName>
        <fullName evidence="4">Aminotransferase class I/II-fold pyridoxal phosphate-dependent enzyme</fullName>
    </submittedName>
</protein>
<reference evidence="5" key="1">
    <citation type="journal article" date="2019" name="Int. J. Syst. Evol. Microbiol.">
        <title>The Global Catalogue of Microorganisms (GCM) 10K type strain sequencing project: providing services to taxonomists for standard genome sequencing and annotation.</title>
        <authorList>
            <consortium name="The Broad Institute Genomics Platform"/>
            <consortium name="The Broad Institute Genome Sequencing Center for Infectious Disease"/>
            <person name="Wu L."/>
            <person name="Ma J."/>
        </authorList>
    </citation>
    <scope>NUCLEOTIDE SEQUENCE [LARGE SCALE GENOMIC DNA]</scope>
    <source>
        <strain evidence="5">KCTC 52141</strain>
    </source>
</reference>
<dbReference type="InterPro" id="IPR015421">
    <property type="entry name" value="PyrdxlP-dep_Trfase_major"/>
</dbReference>
<dbReference type="EMBL" id="JBHRTL010000006">
    <property type="protein sequence ID" value="MFC3154674.1"/>
    <property type="molecule type" value="Genomic_DNA"/>
</dbReference>
<comment type="caution">
    <text evidence="4">The sequence shown here is derived from an EMBL/GenBank/DDBJ whole genome shotgun (WGS) entry which is preliminary data.</text>
</comment>
<evidence type="ECO:0000256" key="2">
    <source>
        <dbReference type="ARBA" id="ARBA00022898"/>
    </source>
</evidence>
<evidence type="ECO:0000313" key="4">
    <source>
        <dbReference type="EMBL" id="MFC3154674.1"/>
    </source>
</evidence>
<organism evidence="4 5">
    <name type="scientific">Gilvimarinus japonicus</name>
    <dbReference type="NCBI Taxonomy" id="1796469"/>
    <lineage>
        <taxon>Bacteria</taxon>
        <taxon>Pseudomonadati</taxon>
        <taxon>Pseudomonadota</taxon>
        <taxon>Gammaproteobacteria</taxon>
        <taxon>Cellvibrionales</taxon>
        <taxon>Cellvibrionaceae</taxon>
        <taxon>Gilvimarinus</taxon>
    </lineage>
</organism>
<proteinExistence type="predicted"/>
<comment type="cofactor">
    <cofactor evidence="1">
        <name>pyridoxal 5'-phosphate</name>
        <dbReference type="ChEBI" id="CHEBI:597326"/>
    </cofactor>
</comment>
<gene>
    <name evidence="4" type="ORF">ACFOEB_05610</name>
</gene>
<dbReference type="SUPFAM" id="SSF53383">
    <property type="entry name" value="PLP-dependent transferases"/>
    <property type="match status" value="1"/>
</dbReference>
<dbReference type="GO" id="GO:0008483">
    <property type="term" value="F:transaminase activity"/>
    <property type="evidence" value="ECO:0007669"/>
    <property type="project" value="UniProtKB-KW"/>
</dbReference>
<keyword evidence="5" id="KW-1185">Reference proteome</keyword>
<dbReference type="RefSeq" id="WP_382416625.1">
    <property type="nucleotide sequence ID" value="NZ_AP031500.1"/>
</dbReference>
<dbReference type="Gene3D" id="3.40.640.10">
    <property type="entry name" value="Type I PLP-dependent aspartate aminotransferase-like (Major domain)"/>
    <property type="match status" value="1"/>
</dbReference>
<dbReference type="InterPro" id="IPR015424">
    <property type="entry name" value="PyrdxlP-dep_Trfase"/>
</dbReference>
<dbReference type="InterPro" id="IPR015422">
    <property type="entry name" value="PyrdxlP-dep_Trfase_small"/>
</dbReference>
<dbReference type="Proteomes" id="UP001595548">
    <property type="component" value="Unassembled WGS sequence"/>
</dbReference>
<sequence>MFDEFAPALPHGGDLTYASAVFGEPDEPWQDLSTGISPWGYRVINIPSHVWRDLPGANTLLCKAAAEYYQSRPEFVVPVPGSQFALGQLPLLLPPAAVALPAIGYAEHAKAWQQAGHQIVFYDAIAQLCQLAEQATVTHAVVINPNNPTGEVCPLNTLEFLHSILPGVVLVDEAFIDALALPSAVILLPSLPRLCVLRSVGKFFGLAGVRLGFLLNSAELAEPLRQTLPPWAIGHPAQWLGERALNDRAWQLAQRLRLRDAQQQLLTLLQRFVGAQCTLAGGGLFVTLRGPWHTLMHLYQRLAEQGIYTRWCHWPEPTGATVNADAWLRFGLPIDGGTRLARVLTTITL</sequence>
<evidence type="ECO:0000313" key="5">
    <source>
        <dbReference type="Proteomes" id="UP001595548"/>
    </source>
</evidence>
<keyword evidence="2" id="KW-0663">Pyridoxal phosphate</keyword>
<keyword evidence="4" id="KW-0808">Transferase</keyword>
<evidence type="ECO:0000259" key="3">
    <source>
        <dbReference type="Pfam" id="PF00155"/>
    </source>
</evidence>
<dbReference type="Pfam" id="PF00155">
    <property type="entry name" value="Aminotran_1_2"/>
    <property type="match status" value="1"/>
</dbReference>